<dbReference type="PIRSF" id="PIRSF006091">
    <property type="entry name" value="E_trnsport_RnfG"/>
    <property type="match status" value="1"/>
</dbReference>
<dbReference type="PANTHER" id="PTHR36118">
    <property type="entry name" value="ION-TRANSLOCATING OXIDOREDUCTASE COMPLEX SUBUNIT G"/>
    <property type="match status" value="1"/>
</dbReference>
<feature type="domain" description="FMN-binding" evidence="8">
    <location>
        <begin position="110"/>
        <end position="202"/>
    </location>
</feature>
<comment type="caution">
    <text evidence="9">The sequence shown here is derived from an EMBL/GenBank/DDBJ whole genome shotgun (WGS) entry which is preliminary data.</text>
</comment>
<dbReference type="Pfam" id="PF04205">
    <property type="entry name" value="FMN_bind"/>
    <property type="match status" value="1"/>
</dbReference>
<comment type="function">
    <text evidence="6">Part of a membrane-bound complex that couples electron transfer with translocation of ions across the membrane.</text>
</comment>
<organism evidence="9 10">
    <name type="scientific">Uliginosibacterium aquaticum</name>
    <dbReference type="NCBI Taxonomy" id="2731212"/>
    <lineage>
        <taxon>Bacteria</taxon>
        <taxon>Pseudomonadati</taxon>
        <taxon>Pseudomonadota</taxon>
        <taxon>Betaproteobacteria</taxon>
        <taxon>Rhodocyclales</taxon>
        <taxon>Zoogloeaceae</taxon>
        <taxon>Uliginosibacterium</taxon>
    </lineage>
</organism>
<keyword evidence="10" id="KW-1185">Reference proteome</keyword>
<keyword evidence="5 6" id="KW-0249">Electron transport</keyword>
<dbReference type="NCBIfam" id="TIGR01947">
    <property type="entry name" value="rnfG"/>
    <property type="match status" value="1"/>
</dbReference>
<keyword evidence="6 7" id="KW-0812">Transmembrane</keyword>
<gene>
    <name evidence="6" type="primary">rnfG</name>
    <name evidence="9" type="ORF">HJ583_009180</name>
</gene>
<dbReference type="Proteomes" id="UP000778523">
    <property type="component" value="Unassembled WGS sequence"/>
</dbReference>
<keyword evidence="1 6" id="KW-0813">Transport</keyword>
<evidence type="ECO:0000313" key="9">
    <source>
        <dbReference type="EMBL" id="NSL55194.1"/>
    </source>
</evidence>
<dbReference type="InterPro" id="IPR007329">
    <property type="entry name" value="FMN-bd"/>
</dbReference>
<comment type="subunit">
    <text evidence="6">The complex is composed of six subunits: RnfA, RnfB, RnfC, RnfD, RnfE and RnfG.</text>
</comment>
<comment type="cofactor">
    <cofactor evidence="6">
        <name>FMN</name>
        <dbReference type="ChEBI" id="CHEBI:58210"/>
    </cofactor>
</comment>
<keyword evidence="4 6" id="KW-0288">FMN</keyword>
<proteinExistence type="inferred from homology"/>
<evidence type="ECO:0000256" key="3">
    <source>
        <dbReference type="ARBA" id="ARBA00022630"/>
    </source>
</evidence>
<evidence type="ECO:0000256" key="2">
    <source>
        <dbReference type="ARBA" id="ARBA00022553"/>
    </source>
</evidence>
<dbReference type="EC" id="7.-.-.-" evidence="6"/>
<keyword evidence="6" id="KW-1278">Translocase</keyword>
<sequence>MEPVIPQPTPFGLSLRTALTMLAFTIVFTALMAGTYEATQSTIAASAEEAKLQLINEVLPPASYDNALLRDELKLAAAPELGLPKGASVWRARKAGQPVALVLEAVAPDGYAGKIRLVMAVMQDGSLGGVRVVEHHETPGLGDYIDPKKDKNKAAPWIEQFKALTGQAWKVKKDGGDIAYRTGATISARAVTNAVARVAAFARSEQAHLYQQGAQP</sequence>
<keyword evidence="6 7" id="KW-1133">Transmembrane helix</keyword>
<evidence type="ECO:0000256" key="6">
    <source>
        <dbReference type="HAMAP-Rule" id="MF_00479"/>
    </source>
</evidence>
<protein>
    <recommendedName>
        <fullName evidence="6">Ion-translocating oxidoreductase complex subunit G</fullName>
        <ecNumber evidence="6">7.-.-.-</ecNumber>
    </recommendedName>
    <alternativeName>
        <fullName evidence="6">Rnf electron transport complex subunit G</fullName>
    </alternativeName>
</protein>
<feature type="modified residue" description="FMN phosphoryl threonine" evidence="6">
    <location>
        <position position="185"/>
    </location>
</feature>
<keyword evidence="6 7" id="KW-0472">Membrane</keyword>
<comment type="subcellular location">
    <subcellularLocation>
        <location evidence="6">Cell inner membrane</location>
        <topology evidence="6">Single-pass membrane protein</topology>
    </subcellularLocation>
</comment>
<keyword evidence="3 6" id="KW-0285">Flavoprotein</keyword>
<dbReference type="RefSeq" id="WP_101942637.1">
    <property type="nucleotide sequence ID" value="NZ_JABCSC020000002.1"/>
</dbReference>
<dbReference type="EMBL" id="JABCSC020000002">
    <property type="protein sequence ID" value="NSL55194.1"/>
    <property type="molecule type" value="Genomic_DNA"/>
</dbReference>
<evidence type="ECO:0000259" key="8">
    <source>
        <dbReference type="SMART" id="SM00900"/>
    </source>
</evidence>
<evidence type="ECO:0000256" key="1">
    <source>
        <dbReference type="ARBA" id="ARBA00022448"/>
    </source>
</evidence>
<evidence type="ECO:0000256" key="5">
    <source>
        <dbReference type="ARBA" id="ARBA00022982"/>
    </source>
</evidence>
<name>A0ABX2IKJ8_9RHOO</name>
<dbReference type="SMART" id="SM00900">
    <property type="entry name" value="FMN_bind"/>
    <property type="match status" value="1"/>
</dbReference>
<dbReference type="HAMAP" id="MF_00479">
    <property type="entry name" value="RsxG_RnfG"/>
    <property type="match status" value="1"/>
</dbReference>
<evidence type="ECO:0000313" key="10">
    <source>
        <dbReference type="Proteomes" id="UP000778523"/>
    </source>
</evidence>
<keyword evidence="2 6" id="KW-0597">Phosphoprotein</keyword>
<accession>A0ABX2IKJ8</accession>
<reference evidence="9 10" key="1">
    <citation type="submission" date="2020-06" db="EMBL/GenBank/DDBJ databases">
        <title>Draft genome of Uliginosibacterium sp. IMCC34675.</title>
        <authorList>
            <person name="Song J."/>
        </authorList>
    </citation>
    <scope>NUCLEOTIDE SEQUENCE [LARGE SCALE GENOMIC DNA]</scope>
    <source>
        <strain evidence="9 10">IMCC34675</strain>
    </source>
</reference>
<evidence type="ECO:0000256" key="4">
    <source>
        <dbReference type="ARBA" id="ARBA00022643"/>
    </source>
</evidence>
<feature type="transmembrane region" description="Helical" evidence="7">
    <location>
        <begin position="13"/>
        <end position="33"/>
    </location>
</feature>
<evidence type="ECO:0000256" key="7">
    <source>
        <dbReference type="SAM" id="Phobius"/>
    </source>
</evidence>
<dbReference type="PANTHER" id="PTHR36118:SF1">
    <property type="entry name" value="ION-TRANSLOCATING OXIDOREDUCTASE COMPLEX SUBUNIT G"/>
    <property type="match status" value="1"/>
</dbReference>
<keyword evidence="6" id="KW-1003">Cell membrane</keyword>
<dbReference type="InterPro" id="IPR010209">
    <property type="entry name" value="Ion_transpt_RnfG/RsxG"/>
</dbReference>
<comment type="similarity">
    <text evidence="6">Belongs to the RnfG family.</text>
</comment>
<keyword evidence="6" id="KW-0997">Cell inner membrane</keyword>